<dbReference type="Proteomes" id="UP001432128">
    <property type="component" value="Chromosome"/>
</dbReference>
<accession>A0AAU4K5I4</accession>
<dbReference type="KEGG" id="whr:OG579_06010"/>
<name>A0AAU4K5I4_9NOCA</name>
<keyword evidence="2" id="KW-1185">Reference proteome</keyword>
<dbReference type="EMBL" id="CP108021">
    <property type="protein sequence ID" value="WUM21345.1"/>
    <property type="molecule type" value="Genomic_DNA"/>
</dbReference>
<dbReference type="AlphaFoldDB" id="A0AAU4K5I4"/>
<dbReference type="RefSeq" id="WP_328858437.1">
    <property type="nucleotide sequence ID" value="NZ_CP108021.1"/>
</dbReference>
<sequence>MTPTAPQSLAQAATLSSADLLALHPDLPAPTIDEIVGEHPSAFPHDTDADTRAFFVRRGRGLWLGKAYSAPCHDAVDGIGEGYNLWRRGDTVVRAERFSWRIEPSATDGRDALVMRYRAFGSVSGALDLVDEVRTLVPGSLFLGIYHTRIALPGFTGAQRGPRSGPAVFLLGPATEPTRGVDDASAETGHRSLAHVALGALTAPPRIRPWVARATRRLV</sequence>
<evidence type="ECO:0008006" key="3">
    <source>
        <dbReference type="Google" id="ProtNLM"/>
    </source>
</evidence>
<organism evidence="1 2">
    <name type="scientific">Williamsia herbipolensis</name>
    <dbReference type="NCBI Taxonomy" id="1603258"/>
    <lineage>
        <taxon>Bacteria</taxon>
        <taxon>Bacillati</taxon>
        <taxon>Actinomycetota</taxon>
        <taxon>Actinomycetes</taxon>
        <taxon>Mycobacteriales</taxon>
        <taxon>Nocardiaceae</taxon>
        <taxon>Williamsia</taxon>
    </lineage>
</organism>
<proteinExistence type="predicted"/>
<protein>
    <recommendedName>
        <fullName evidence="3">DUF317 domain-containing protein</fullName>
    </recommendedName>
</protein>
<reference evidence="1 2" key="1">
    <citation type="submission" date="2022-10" db="EMBL/GenBank/DDBJ databases">
        <title>The complete genomes of actinobacterial strains from the NBC collection.</title>
        <authorList>
            <person name="Joergensen T.S."/>
            <person name="Alvarez Arevalo M."/>
            <person name="Sterndorff E.B."/>
            <person name="Faurdal D."/>
            <person name="Vuksanovic O."/>
            <person name="Mourched A.-S."/>
            <person name="Charusanti P."/>
            <person name="Shaw S."/>
            <person name="Blin K."/>
            <person name="Weber T."/>
        </authorList>
    </citation>
    <scope>NUCLEOTIDE SEQUENCE [LARGE SCALE GENOMIC DNA]</scope>
    <source>
        <strain evidence="1 2">NBC_00319</strain>
    </source>
</reference>
<evidence type="ECO:0000313" key="1">
    <source>
        <dbReference type="EMBL" id="WUM21345.1"/>
    </source>
</evidence>
<gene>
    <name evidence="1" type="ORF">OG579_06010</name>
</gene>
<evidence type="ECO:0000313" key="2">
    <source>
        <dbReference type="Proteomes" id="UP001432128"/>
    </source>
</evidence>